<evidence type="ECO:0000313" key="3">
    <source>
        <dbReference type="EMBL" id="ABK17624.1"/>
    </source>
</evidence>
<keyword evidence="2" id="KW-1133">Transmembrane helix</keyword>
<sequence precursor="true">MTLYAFLFYIVAGITVASTAMAITRRNLVHAVIYLIFSYFGTAVLFYLFGAPLLAAFEVIIYAGAIMVLFLFIVMMIRIESYGELMFPPGQWLPAAVFGLVYLVVGILMISATPGTEIPLQTVLATPREFARYVFQNHWLSVEIVSLLLLVALVGALHLGRHKGRNEVEEVE</sequence>
<organism evidence="3 4">
    <name type="scientific">Syntrophobacter fumaroxidans (strain DSM 10017 / MPOB)</name>
    <dbReference type="NCBI Taxonomy" id="335543"/>
    <lineage>
        <taxon>Bacteria</taxon>
        <taxon>Pseudomonadati</taxon>
        <taxon>Thermodesulfobacteriota</taxon>
        <taxon>Syntrophobacteria</taxon>
        <taxon>Syntrophobacterales</taxon>
        <taxon>Syntrophobacteraceae</taxon>
        <taxon>Syntrophobacter</taxon>
    </lineage>
</organism>
<keyword evidence="2" id="KW-0472">Membrane</keyword>
<feature type="transmembrane region" description="Helical" evidence="2">
    <location>
        <begin position="91"/>
        <end position="112"/>
    </location>
</feature>
<keyword evidence="2" id="KW-0874">Quinone</keyword>
<dbReference type="OrthoDB" id="9790848at2"/>
<dbReference type="FunCoup" id="A0LJM2">
    <property type="interactions" value="305"/>
</dbReference>
<keyword evidence="3" id="KW-0830">Ubiquinone</keyword>
<dbReference type="EC" id="7.1.1.-" evidence="2"/>
<dbReference type="eggNOG" id="COG0839">
    <property type="taxonomic scope" value="Bacteria"/>
</dbReference>
<comment type="subcellular location">
    <subcellularLocation>
        <location evidence="2">Cell membrane</location>
        <topology evidence="2">Multi-pass membrane protein</topology>
    </subcellularLocation>
</comment>
<dbReference type="EMBL" id="CP000478">
    <property type="protein sequence ID" value="ABK17624.1"/>
    <property type="molecule type" value="Genomic_DNA"/>
</dbReference>
<keyword evidence="2" id="KW-0520">NAD</keyword>
<dbReference type="GO" id="GO:0008137">
    <property type="term" value="F:NADH dehydrogenase (ubiquinone) activity"/>
    <property type="evidence" value="ECO:0007669"/>
    <property type="project" value="UniProtKB-UniRule"/>
</dbReference>
<reference evidence="3 4" key="1">
    <citation type="submission" date="2006-10" db="EMBL/GenBank/DDBJ databases">
        <title>Complete sequence of Syntrophobacter fumaroxidans MPOB.</title>
        <authorList>
            <consortium name="US DOE Joint Genome Institute"/>
            <person name="Copeland A."/>
            <person name="Lucas S."/>
            <person name="Lapidus A."/>
            <person name="Barry K."/>
            <person name="Detter J.C."/>
            <person name="Glavina del Rio T."/>
            <person name="Hammon N."/>
            <person name="Israni S."/>
            <person name="Pitluck S."/>
            <person name="Goltsman E.G."/>
            <person name="Martinez M."/>
            <person name="Schmutz J."/>
            <person name="Larimer F."/>
            <person name="Land M."/>
            <person name="Hauser L."/>
            <person name="Kyrpides N."/>
            <person name="Kim E."/>
            <person name="Boone D.R."/>
            <person name="Brockman F."/>
            <person name="Culley D."/>
            <person name="Ferry J."/>
            <person name="Gunsalus R."/>
            <person name="McInerney M.J."/>
            <person name="Morrison M."/>
            <person name="Plugge C."/>
            <person name="Rohlin L."/>
            <person name="Scholten J."/>
            <person name="Sieber J."/>
            <person name="Stams A.J.M."/>
            <person name="Worm P."/>
            <person name="Henstra A.M."/>
            <person name="Richardson P."/>
        </authorList>
    </citation>
    <scope>NUCLEOTIDE SEQUENCE [LARGE SCALE GENOMIC DNA]</scope>
    <source>
        <strain evidence="4">DSM 10017 / MPOB</strain>
    </source>
</reference>
<dbReference type="PANTHER" id="PTHR33269:SF17">
    <property type="entry name" value="NADH-UBIQUINONE OXIDOREDUCTASE CHAIN 6"/>
    <property type="match status" value="1"/>
</dbReference>
<proteinExistence type="inferred from homology"/>
<name>A0LJM2_SYNFM</name>
<accession>A0LJM2</accession>
<feature type="transmembrane region" description="Helical" evidence="2">
    <location>
        <begin position="139"/>
        <end position="159"/>
    </location>
</feature>
<keyword evidence="2" id="KW-1003">Cell membrane</keyword>
<dbReference type="Gene3D" id="1.20.120.1200">
    <property type="entry name" value="NADH-ubiquinone/plastoquinone oxidoreductase chain 6, subunit NuoJ"/>
    <property type="match status" value="1"/>
</dbReference>
<dbReference type="GO" id="GO:0048038">
    <property type="term" value="F:quinone binding"/>
    <property type="evidence" value="ECO:0007669"/>
    <property type="project" value="UniProtKB-UniRule"/>
</dbReference>
<gene>
    <name evidence="3" type="ordered locus">Sfum_1939</name>
</gene>
<evidence type="ECO:0000313" key="4">
    <source>
        <dbReference type="Proteomes" id="UP000001784"/>
    </source>
</evidence>
<dbReference type="KEGG" id="sfu:Sfum_1939"/>
<comment type="similarity">
    <text evidence="1 2">Belongs to the complex I subunit 6 family.</text>
</comment>
<dbReference type="HOGENOM" id="CLU_085957_0_1_7"/>
<dbReference type="AlphaFoldDB" id="A0LJM2"/>
<dbReference type="STRING" id="335543.Sfum_1939"/>
<comment type="function">
    <text evidence="2">NDH-1 shuttles electrons from NADH, via FMN and iron-sulfur (Fe-S) centers, to quinones in the respiratory chain. Couples the redox reaction to proton translocation (for every two electrons transferred, four hydrogen ions are translocated across the cytoplasmic membrane), and thus conserves the redox energy in a proton gradient.</text>
</comment>
<evidence type="ECO:0000256" key="2">
    <source>
        <dbReference type="RuleBase" id="RU004429"/>
    </source>
</evidence>
<dbReference type="Pfam" id="PF00499">
    <property type="entry name" value="Oxidored_q3"/>
    <property type="match status" value="1"/>
</dbReference>
<dbReference type="InParanoid" id="A0LJM2"/>
<dbReference type="InterPro" id="IPR001457">
    <property type="entry name" value="NADH_UbQ/plastoQ_OxRdtase_su6"/>
</dbReference>
<feature type="transmembrane region" description="Helical" evidence="2">
    <location>
        <begin position="31"/>
        <end position="53"/>
    </location>
</feature>
<comment type="catalytic activity">
    <reaction evidence="2">
        <text>a quinone + NADH + 5 H(+)(in) = a quinol + NAD(+) + 4 H(+)(out)</text>
        <dbReference type="Rhea" id="RHEA:57888"/>
        <dbReference type="ChEBI" id="CHEBI:15378"/>
        <dbReference type="ChEBI" id="CHEBI:24646"/>
        <dbReference type="ChEBI" id="CHEBI:57540"/>
        <dbReference type="ChEBI" id="CHEBI:57945"/>
        <dbReference type="ChEBI" id="CHEBI:132124"/>
    </reaction>
</comment>
<dbReference type="PANTHER" id="PTHR33269">
    <property type="entry name" value="NADH-UBIQUINONE OXIDOREDUCTASE CHAIN 6"/>
    <property type="match status" value="1"/>
</dbReference>
<feature type="transmembrane region" description="Helical" evidence="2">
    <location>
        <begin position="6"/>
        <end position="24"/>
    </location>
</feature>
<dbReference type="GO" id="GO:0005886">
    <property type="term" value="C:plasma membrane"/>
    <property type="evidence" value="ECO:0007669"/>
    <property type="project" value="UniProtKB-SubCell"/>
</dbReference>
<dbReference type="RefSeq" id="WP_011698794.1">
    <property type="nucleotide sequence ID" value="NC_008554.1"/>
</dbReference>
<dbReference type="InterPro" id="IPR042106">
    <property type="entry name" value="Nuo/plastoQ_OxRdtase_6_NuoJ"/>
</dbReference>
<keyword evidence="4" id="KW-1185">Reference proteome</keyword>
<keyword evidence="2" id="KW-0812">Transmembrane</keyword>
<feature type="transmembrane region" description="Helical" evidence="2">
    <location>
        <begin position="59"/>
        <end position="79"/>
    </location>
</feature>
<dbReference type="Proteomes" id="UP000001784">
    <property type="component" value="Chromosome"/>
</dbReference>
<evidence type="ECO:0000256" key="1">
    <source>
        <dbReference type="ARBA" id="ARBA00005698"/>
    </source>
</evidence>
<protein>
    <recommendedName>
        <fullName evidence="2">NADH-quinone oxidoreductase subunit J</fullName>
        <ecNumber evidence="2">7.1.1.-</ecNumber>
    </recommendedName>
</protein>